<dbReference type="SUPFAM" id="SSF51905">
    <property type="entry name" value="FAD/NAD(P)-binding domain"/>
    <property type="match status" value="1"/>
</dbReference>
<dbReference type="CDD" id="cd02979">
    <property type="entry name" value="PHOX_C"/>
    <property type="match status" value="1"/>
</dbReference>
<evidence type="ECO:0000259" key="6">
    <source>
        <dbReference type="Pfam" id="PF07976"/>
    </source>
</evidence>
<dbReference type="InterPro" id="IPR038220">
    <property type="entry name" value="PHOX_C_sf"/>
</dbReference>
<dbReference type="SUPFAM" id="SSF52833">
    <property type="entry name" value="Thioredoxin-like"/>
    <property type="match status" value="1"/>
</dbReference>
<gene>
    <name evidence="7" type="ORF">N7468_005067</name>
</gene>
<keyword evidence="2" id="KW-0285">Flavoprotein</keyword>
<name>A0A9W9NYH3_9EURO</name>
<dbReference type="GO" id="GO:0016709">
    <property type="term" value="F:oxidoreductase activity, acting on paired donors, with incorporation or reduction of molecular oxygen, NAD(P)H as one donor, and incorporation of one atom of oxygen"/>
    <property type="evidence" value="ECO:0007669"/>
    <property type="project" value="UniProtKB-ARBA"/>
</dbReference>
<sequence>MEKVDVLICGSGSAGLCAATWLARYGVRCKILERREGPMKRGQADGVQCRTVEIFQSFGIGEELLREAYHVLEVVFWADDGRGAIKRTGRTADTQPGLSHQPHVILNQARINDLLIRRMQAFNDQEVDYGYNVTNVQVDSGASATDADAYPVTVTAEHGGEAKTFGAKYALACDGAHSVVRKALGYNMIGDSSDAVWGVMDVIPRTDFPDIRKKSSIRSKSGILLIIPREGENNNLTRFYIELAGGTNPKGVTLENLQTQAQSIFKPYSVDFTEIIWWSAYAIGQRYADYFHKDHRVFLAGDACHTHSPKAGQGMNVSLQDGYNIGWKLGEVLTGLASPSILETYVLERQKVAIDLINFDRYFTKLFSSGASTTPREFQEGFIRAGKYTAGLTAKYDASAITSSQGSGLLASNVAVGMRLPSAQLVRFCDSKPMQLMECLKSDGRWRIMIFIGDLTVPSSHSKLEMIGKYLAATDGPLHKFTPKARDIDGLLETVVIGYGKRHNVELEQIPEIFYPAVGKNQIRDLHKIFYDDESYNKGHGHAYELLGISPDEGALIIVRPDQYVSAVLRLEDFCQIGTFFEGFLKPQT</sequence>
<keyword evidence="8" id="KW-1185">Reference proteome</keyword>
<dbReference type="AlphaFoldDB" id="A0A9W9NYH3"/>
<evidence type="ECO:0000256" key="1">
    <source>
        <dbReference type="ARBA" id="ARBA00007801"/>
    </source>
</evidence>
<dbReference type="Gene3D" id="3.30.9.10">
    <property type="entry name" value="D-Amino Acid Oxidase, subunit A, domain 2"/>
    <property type="match status" value="1"/>
</dbReference>
<comment type="caution">
    <text evidence="7">The sequence shown here is derived from an EMBL/GenBank/DDBJ whole genome shotgun (WGS) entry which is preliminary data.</text>
</comment>
<dbReference type="OrthoDB" id="1716816at2759"/>
<dbReference type="Pfam" id="PF07976">
    <property type="entry name" value="Phe_hydrox_dim"/>
    <property type="match status" value="1"/>
</dbReference>
<organism evidence="7 8">
    <name type="scientific">Penicillium chermesinum</name>
    <dbReference type="NCBI Taxonomy" id="63820"/>
    <lineage>
        <taxon>Eukaryota</taxon>
        <taxon>Fungi</taxon>
        <taxon>Dikarya</taxon>
        <taxon>Ascomycota</taxon>
        <taxon>Pezizomycotina</taxon>
        <taxon>Eurotiomycetes</taxon>
        <taxon>Eurotiomycetidae</taxon>
        <taxon>Eurotiales</taxon>
        <taxon>Aspergillaceae</taxon>
        <taxon>Penicillium</taxon>
    </lineage>
</organism>
<dbReference type="RefSeq" id="XP_058330104.1">
    <property type="nucleotide sequence ID" value="XM_058474364.1"/>
</dbReference>
<dbReference type="PRINTS" id="PR00420">
    <property type="entry name" value="RNGMNOXGNASE"/>
</dbReference>
<reference evidence="7" key="2">
    <citation type="journal article" date="2023" name="IMA Fungus">
        <title>Comparative genomic study of the Penicillium genus elucidates a diverse pangenome and 15 lateral gene transfer events.</title>
        <authorList>
            <person name="Petersen C."/>
            <person name="Sorensen T."/>
            <person name="Nielsen M.R."/>
            <person name="Sondergaard T.E."/>
            <person name="Sorensen J.L."/>
            <person name="Fitzpatrick D.A."/>
            <person name="Frisvad J.C."/>
            <person name="Nielsen K.L."/>
        </authorList>
    </citation>
    <scope>NUCLEOTIDE SEQUENCE</scope>
    <source>
        <strain evidence="7">IBT 19713</strain>
    </source>
</reference>
<dbReference type="EMBL" id="JAPQKS010000004">
    <property type="protein sequence ID" value="KAJ5232111.1"/>
    <property type="molecule type" value="Genomic_DNA"/>
</dbReference>
<dbReference type="InterPro" id="IPR050641">
    <property type="entry name" value="RIFMO-like"/>
</dbReference>
<dbReference type="Gene3D" id="3.50.50.60">
    <property type="entry name" value="FAD/NAD(P)-binding domain"/>
    <property type="match status" value="1"/>
</dbReference>
<dbReference type="NCBIfam" id="NF006144">
    <property type="entry name" value="PRK08294.1"/>
    <property type="match status" value="1"/>
</dbReference>
<dbReference type="Pfam" id="PF01494">
    <property type="entry name" value="FAD_binding_3"/>
    <property type="match status" value="1"/>
</dbReference>
<comment type="similarity">
    <text evidence="1">Belongs to the PheA/TfdB FAD monooxygenase family.</text>
</comment>
<proteinExistence type="inferred from homology"/>
<evidence type="ECO:0000256" key="4">
    <source>
        <dbReference type="ARBA" id="ARBA00023002"/>
    </source>
</evidence>
<dbReference type="PANTHER" id="PTHR43004">
    <property type="entry name" value="TRK SYSTEM POTASSIUM UPTAKE PROTEIN"/>
    <property type="match status" value="1"/>
</dbReference>
<keyword evidence="3" id="KW-0274">FAD</keyword>
<dbReference type="InterPro" id="IPR002938">
    <property type="entry name" value="FAD-bd"/>
</dbReference>
<dbReference type="Gene3D" id="3.40.30.20">
    <property type="match status" value="1"/>
</dbReference>
<keyword evidence="4" id="KW-0560">Oxidoreductase</keyword>
<evidence type="ECO:0000256" key="3">
    <source>
        <dbReference type="ARBA" id="ARBA00022827"/>
    </source>
</evidence>
<evidence type="ECO:0000256" key="2">
    <source>
        <dbReference type="ARBA" id="ARBA00022630"/>
    </source>
</evidence>
<dbReference type="GO" id="GO:0071949">
    <property type="term" value="F:FAD binding"/>
    <property type="evidence" value="ECO:0007669"/>
    <property type="project" value="InterPro"/>
</dbReference>
<dbReference type="GeneID" id="83201667"/>
<feature type="domain" description="FAD-binding" evidence="5">
    <location>
        <begin position="3"/>
        <end position="359"/>
    </location>
</feature>
<dbReference type="SUPFAM" id="SSF54373">
    <property type="entry name" value="FAD-linked reductases, C-terminal domain"/>
    <property type="match status" value="1"/>
</dbReference>
<evidence type="ECO:0000313" key="7">
    <source>
        <dbReference type="EMBL" id="KAJ5232111.1"/>
    </source>
</evidence>
<dbReference type="Proteomes" id="UP001150941">
    <property type="component" value="Unassembled WGS sequence"/>
</dbReference>
<evidence type="ECO:0000313" key="8">
    <source>
        <dbReference type="Proteomes" id="UP001150941"/>
    </source>
</evidence>
<dbReference type="InterPro" id="IPR036188">
    <property type="entry name" value="FAD/NAD-bd_sf"/>
</dbReference>
<dbReference type="InterPro" id="IPR036249">
    <property type="entry name" value="Thioredoxin-like_sf"/>
</dbReference>
<accession>A0A9W9NYH3</accession>
<dbReference type="PANTHER" id="PTHR43004:SF10">
    <property type="entry name" value="2-MONOOXYGENASE, PUTATIVE (AFU_ORTHOLOGUE AFUA_6G11480)-RELATED"/>
    <property type="match status" value="1"/>
</dbReference>
<evidence type="ECO:0000259" key="5">
    <source>
        <dbReference type="Pfam" id="PF01494"/>
    </source>
</evidence>
<reference evidence="7" key="1">
    <citation type="submission" date="2022-11" db="EMBL/GenBank/DDBJ databases">
        <authorList>
            <person name="Petersen C."/>
        </authorList>
    </citation>
    <scope>NUCLEOTIDE SEQUENCE</scope>
    <source>
        <strain evidence="7">IBT 19713</strain>
    </source>
</reference>
<protein>
    <submittedName>
        <fullName evidence="7">Uncharacterized protein</fullName>
    </submittedName>
</protein>
<dbReference type="InterPro" id="IPR012941">
    <property type="entry name" value="Phe_hydrox_C_dim_dom"/>
</dbReference>
<feature type="domain" description="Phenol hydroxylase-like C-terminal dimerisation" evidence="6">
    <location>
        <begin position="395"/>
        <end position="588"/>
    </location>
</feature>